<accession>A0AA94F084</accession>
<evidence type="ECO:0000256" key="2">
    <source>
        <dbReference type="ARBA" id="ARBA00038209"/>
    </source>
</evidence>
<dbReference type="EMBL" id="RWGX01000004">
    <property type="protein sequence ID" value="RVU88275.1"/>
    <property type="molecule type" value="Genomic_DNA"/>
</dbReference>
<proteinExistence type="inferred from homology"/>
<sequence length="378" mass="42628">MMKILICFGTRPEAIKMAPLYHVLKEEAFDVKVCVTAQHRQMLDQVLDFFEIIPDYDLNLMSPNQSLNQLCAKILLHIDPVLDEVKPDLVLVHGDTTTSSIVALAAFHKQIKIGHVEAGLRTFHKYFPFPEELNRQLTAKLADYHFAPTSQSVSNLQRELINPEAVFEVGNTVIDALKWAVNKIKIGYENEAISKLKEQLDPTKKMILVTGHRRENFGKGLVQICEALLTLAKRTDVQIVYPVHLNPKVLVPVTSLLEKKENILLIEPAEYPLFIWLMEQSFMIISDSGGIQEEAPTLGKPVLVTRTFTERTEGVKAGISFLVGTNKKLIVEKAIELLDKFQGEVLPVNPYGDGTTSSKILKELQKIENKNKFSFLNE</sequence>
<evidence type="ECO:0000256" key="4">
    <source>
        <dbReference type="RuleBase" id="RU003513"/>
    </source>
</evidence>
<feature type="domain" description="UDP-N-acetylglucosamine 2-epimerase" evidence="5">
    <location>
        <begin position="25"/>
        <end position="364"/>
    </location>
</feature>
<evidence type="ECO:0000256" key="1">
    <source>
        <dbReference type="ARBA" id="ARBA00023235"/>
    </source>
</evidence>
<dbReference type="FunFam" id="3.40.50.2000:FF:000043">
    <property type="entry name" value="UDP-N-acetylglucosamine 2-epimerase"/>
    <property type="match status" value="1"/>
</dbReference>
<comment type="caution">
    <text evidence="6">The sequence shown here is derived from an EMBL/GenBank/DDBJ whole genome shotgun (WGS) entry which is preliminary data.</text>
</comment>
<dbReference type="PANTHER" id="PTHR43174">
    <property type="entry name" value="UDP-N-ACETYLGLUCOSAMINE 2-EPIMERASE"/>
    <property type="match status" value="1"/>
</dbReference>
<evidence type="ECO:0000313" key="6">
    <source>
        <dbReference type="EMBL" id="RVU88275.1"/>
    </source>
</evidence>
<evidence type="ECO:0000256" key="3">
    <source>
        <dbReference type="ARBA" id="ARBA00038858"/>
    </source>
</evidence>
<organism evidence="6">
    <name type="scientific">Flavobacterium columnare</name>
    <dbReference type="NCBI Taxonomy" id="996"/>
    <lineage>
        <taxon>Bacteria</taxon>
        <taxon>Pseudomonadati</taxon>
        <taxon>Bacteroidota</taxon>
        <taxon>Flavobacteriia</taxon>
        <taxon>Flavobacteriales</taxon>
        <taxon>Flavobacteriaceae</taxon>
        <taxon>Flavobacterium</taxon>
    </lineage>
</organism>
<dbReference type="Pfam" id="PF02350">
    <property type="entry name" value="Epimerase_2"/>
    <property type="match status" value="1"/>
</dbReference>
<name>A0AA94F084_9FLAO</name>
<dbReference type="SUPFAM" id="SSF53756">
    <property type="entry name" value="UDP-Glycosyltransferase/glycogen phosphorylase"/>
    <property type="match status" value="1"/>
</dbReference>
<gene>
    <name evidence="6" type="ORF">EJB19_08895</name>
</gene>
<comment type="similarity">
    <text evidence="2 4">Belongs to the UDP-N-acetylglucosamine 2-epimerase family.</text>
</comment>
<dbReference type="AlphaFoldDB" id="A0AA94F084"/>
<dbReference type="CDD" id="cd03786">
    <property type="entry name" value="GTB_UDP-GlcNAc_2-Epimerase"/>
    <property type="match status" value="1"/>
</dbReference>
<dbReference type="InterPro" id="IPR003331">
    <property type="entry name" value="UDP_GlcNAc_Epimerase_2_dom"/>
</dbReference>
<dbReference type="Gene3D" id="3.40.50.2000">
    <property type="entry name" value="Glycogen Phosphorylase B"/>
    <property type="match status" value="2"/>
</dbReference>
<dbReference type="EC" id="5.1.3.14" evidence="3"/>
<dbReference type="PANTHER" id="PTHR43174:SF2">
    <property type="entry name" value="UDP-N-ACETYLGLUCOSAMINE 2-EPIMERASE"/>
    <property type="match status" value="1"/>
</dbReference>
<keyword evidence="1 4" id="KW-0413">Isomerase</keyword>
<dbReference type="NCBIfam" id="TIGR00236">
    <property type="entry name" value="wecB"/>
    <property type="match status" value="1"/>
</dbReference>
<evidence type="ECO:0000259" key="5">
    <source>
        <dbReference type="Pfam" id="PF02350"/>
    </source>
</evidence>
<dbReference type="InterPro" id="IPR029767">
    <property type="entry name" value="WecB-like"/>
</dbReference>
<reference evidence="6" key="1">
    <citation type="submission" date="2018-12" db="EMBL/GenBank/DDBJ databases">
        <title>Draft genome sequence of Flaovobacterium columnare BGFS27 isolated from channel catfish in Alabama.</title>
        <authorList>
            <person name="Cai W."/>
            <person name="Arias C."/>
        </authorList>
    </citation>
    <scope>NUCLEOTIDE SEQUENCE [LARGE SCALE GENOMIC DNA]</scope>
    <source>
        <strain evidence="6">BGFS27</strain>
    </source>
</reference>
<dbReference type="GO" id="GO:0008761">
    <property type="term" value="F:UDP-N-acetylglucosamine 2-epimerase activity"/>
    <property type="evidence" value="ECO:0007669"/>
    <property type="project" value="UniProtKB-EC"/>
</dbReference>
<protein>
    <recommendedName>
        <fullName evidence="3">UDP-N-acetylglucosamine 2-epimerase (non-hydrolyzing)</fullName>
        <ecNumber evidence="3">5.1.3.14</ecNumber>
    </recommendedName>
</protein>